<dbReference type="Gene3D" id="1.20.1640.10">
    <property type="entry name" value="Multidrug efflux transporter AcrB transmembrane domain"/>
    <property type="match status" value="3"/>
</dbReference>
<feature type="transmembrane region" description="Helical" evidence="1">
    <location>
        <begin position="417"/>
        <end position="437"/>
    </location>
</feature>
<keyword evidence="1" id="KW-1133">Transmembrane helix</keyword>
<dbReference type="SUPFAM" id="SSF82714">
    <property type="entry name" value="Multidrug efflux transporter AcrB TolC docking domain, DN and DC subdomains"/>
    <property type="match status" value="2"/>
</dbReference>
<dbReference type="AlphaFoldDB" id="A0A501VZ46"/>
<dbReference type="PANTHER" id="PTHR32063">
    <property type="match status" value="1"/>
</dbReference>
<sequence length="1253" mass="138825">MLNSIIKFFLEQKLVTVLLLLLIVGWGIIVAPFNWNVPFLPNDPVPVDAIPDIGENQQIIFTEWMGRSPQDVEDQITYPLTTSLLGMPGVKTIRSTSMFGFSSIYVIFDEDTEYYWSRSRILEKLNSLPADLLPEEVTPKLGPDATALGQVYWYTLEGRDENGKPAGGWDLHELRTIQDFYVRYALSGAEGVAEVASVGGYIKEYQVDLDPAAMKANNISMMEVMNTLKNSNQDVGANTVEINQVEYLVRGLGYVKDLEDIEQAVVKVTNNVPIRIRDIAHVNIGPADRSMLGILDKGGAEAVGGVVIARYGDNPLAVINNVKEKLDEIAAGLPSKKLADGRTSKVTVVPFYDRTQLIHETLGTLNEAIILQILITIIVIIVMVYNLRASLLISALLPLAMLMTFIMMKQFNVDANIVALSGIAIAIGTMVDLGIILNENILRHLDEAPPEQPLMKTVYNATTEVATAIITAVSTTIVSFLPVFTMQAAEGKLFGPLAFTKTFALVASLIFTILIMPAFAHAVFGLKAGNKSRVNLLNWFLLALGAIALFILPLAGVVLILVGANNLLAYFRPMPFANYNTPVMVGIAVLAVSWLLAENWMPLGASVSLIVNFLFILIVIGLVLGTFALFIGAYPRILMWCLHHKAAFMLLPAFIMLLGLNVWLGFNGVFGWVASGLDKTGLNVRTTSLWSGIVHTFPGMGEEFMPSLDEGAFLLMPTSMPHSGVEANRRIVQQLDLLISAIPEIEMAVGKAGRAETALDPAPMSMYENIIQYKSEYKTDAKGQRLRFKVDEDGKFVRDEAGALIEDEKGEYFRQWRDHIQSPDDIWNEIVQAANIPGVTSAPKLQPIETRLVMLQTGMRAPMGIKVYGPDLQTIEDFSLQLERYLKEVPSVKPEAVFADRSLGKPYLEIELDRRAMARYGLNVADVQEYIEVAMGGMALSTTVEGRERYAIRARYAREYRNTPEAVDRILISTAGGAQVPLGELAKVVYRPGPMMIRGENSFLTGYVLLDKQDGFAEVTVVEDAQRYLNQKIASGELQVPAGVSYKFSGNYENQVRASQRLALIIPLCLLIIFLILYFQFRSVWTSLFIFTSIAMAFSGGFMMLWLYGQDWFLNFSFGDTNMRELFQMRTFNLSVAVWVGFIALFGIATDDGVVMGTYLKQRFENFNPESRKQVREAVLEAGIRRVRPCLMTTATTLLALLPVLTSTGRGSDIMVPMAIPTFGGMTVALITLFIVPVLYSWREELKLKNETL</sequence>
<dbReference type="Gene3D" id="3.30.70.1440">
    <property type="entry name" value="Multidrug efflux transporter AcrB pore domain"/>
    <property type="match status" value="1"/>
</dbReference>
<dbReference type="Pfam" id="PF00873">
    <property type="entry name" value="ACR_tran"/>
    <property type="match status" value="3"/>
</dbReference>
<dbReference type="Gene3D" id="3.30.70.1430">
    <property type="entry name" value="Multidrug efflux transporter AcrB pore domain"/>
    <property type="match status" value="2"/>
</dbReference>
<dbReference type="PRINTS" id="PR00702">
    <property type="entry name" value="ACRIFLAVINRP"/>
</dbReference>
<evidence type="ECO:0000313" key="2">
    <source>
        <dbReference type="EMBL" id="TPE43013.1"/>
    </source>
</evidence>
<feature type="transmembrane region" description="Helical" evidence="1">
    <location>
        <begin position="536"/>
        <end position="564"/>
    </location>
</feature>
<reference evidence="2 3" key="1">
    <citation type="submission" date="2019-06" db="EMBL/GenBank/DDBJ databases">
        <title>A novel bacterium of genus Pontibacter, isolated from marine sediment.</title>
        <authorList>
            <person name="Huang H."/>
            <person name="Mo K."/>
            <person name="Hu Y."/>
        </authorList>
    </citation>
    <scope>NUCLEOTIDE SEQUENCE [LARGE SCALE GENOMIC DNA]</scope>
    <source>
        <strain evidence="2 3">HB172049</strain>
    </source>
</reference>
<dbReference type="PANTHER" id="PTHR32063:SF19">
    <property type="entry name" value="CATION EFFLUX SYSTEM PROTEIN CUSA"/>
    <property type="match status" value="1"/>
</dbReference>
<dbReference type="InterPro" id="IPR027463">
    <property type="entry name" value="AcrB_DN_DC_subdom"/>
</dbReference>
<dbReference type="SUPFAM" id="SSF82693">
    <property type="entry name" value="Multidrug efflux transporter AcrB pore domain, PN1, PN2, PC1 and PC2 subdomains"/>
    <property type="match status" value="2"/>
</dbReference>
<feature type="transmembrane region" description="Helical" evidence="1">
    <location>
        <begin position="14"/>
        <end position="35"/>
    </location>
</feature>
<dbReference type="EMBL" id="VFRQ01000008">
    <property type="protein sequence ID" value="TPE43013.1"/>
    <property type="molecule type" value="Genomic_DNA"/>
</dbReference>
<feature type="transmembrane region" description="Helical" evidence="1">
    <location>
        <begin position="392"/>
        <end position="411"/>
    </location>
</feature>
<feature type="transmembrane region" description="Helical" evidence="1">
    <location>
        <begin position="1062"/>
        <end position="1081"/>
    </location>
</feature>
<dbReference type="GO" id="GO:0005886">
    <property type="term" value="C:plasma membrane"/>
    <property type="evidence" value="ECO:0007669"/>
    <property type="project" value="TreeGrafter"/>
</dbReference>
<proteinExistence type="predicted"/>
<dbReference type="Gene3D" id="3.30.2090.10">
    <property type="entry name" value="Multidrug efflux transporter AcrB TolC docking domain, DN and DC subdomains"/>
    <property type="match status" value="2"/>
</dbReference>
<dbReference type="InterPro" id="IPR001036">
    <property type="entry name" value="Acrflvin-R"/>
</dbReference>
<organism evidence="2 3">
    <name type="scientific">Pontibacter mangrovi</name>
    <dbReference type="NCBI Taxonomy" id="2589816"/>
    <lineage>
        <taxon>Bacteria</taxon>
        <taxon>Pseudomonadati</taxon>
        <taxon>Bacteroidota</taxon>
        <taxon>Cytophagia</taxon>
        <taxon>Cytophagales</taxon>
        <taxon>Hymenobacteraceae</taxon>
        <taxon>Pontibacter</taxon>
    </lineage>
</organism>
<dbReference type="GO" id="GO:0042910">
    <property type="term" value="F:xenobiotic transmembrane transporter activity"/>
    <property type="evidence" value="ECO:0007669"/>
    <property type="project" value="TreeGrafter"/>
</dbReference>
<dbReference type="OrthoDB" id="636130at2"/>
<protein>
    <submittedName>
        <fullName evidence="2">Efflux RND transporter permease subunit</fullName>
    </submittedName>
</protein>
<keyword evidence="1" id="KW-0812">Transmembrane</keyword>
<keyword evidence="3" id="KW-1185">Reference proteome</keyword>
<feature type="transmembrane region" description="Helical" evidence="1">
    <location>
        <begin position="646"/>
        <end position="666"/>
    </location>
</feature>
<feature type="transmembrane region" description="Helical" evidence="1">
    <location>
        <begin position="576"/>
        <end position="597"/>
    </location>
</feature>
<feature type="transmembrane region" description="Helical" evidence="1">
    <location>
        <begin position="609"/>
        <end position="634"/>
    </location>
</feature>
<evidence type="ECO:0000256" key="1">
    <source>
        <dbReference type="SAM" id="Phobius"/>
    </source>
</evidence>
<feature type="transmembrane region" description="Helical" evidence="1">
    <location>
        <begin position="503"/>
        <end position="524"/>
    </location>
</feature>
<feature type="transmembrane region" description="Helical" evidence="1">
    <location>
        <begin position="368"/>
        <end position="385"/>
    </location>
</feature>
<dbReference type="RefSeq" id="WP_140622426.1">
    <property type="nucleotide sequence ID" value="NZ_VFRQ01000008.1"/>
</dbReference>
<feature type="transmembrane region" description="Helical" evidence="1">
    <location>
        <begin position="458"/>
        <end position="483"/>
    </location>
</feature>
<keyword evidence="1" id="KW-0472">Membrane</keyword>
<gene>
    <name evidence="2" type="ORF">FJM65_15310</name>
</gene>
<dbReference type="Gene3D" id="3.30.70.1320">
    <property type="entry name" value="Multidrug efflux transporter AcrB pore domain like"/>
    <property type="match status" value="1"/>
</dbReference>
<name>A0A501VZ46_9BACT</name>
<accession>A0A501VZ46</accession>
<feature type="transmembrane region" description="Helical" evidence="1">
    <location>
        <begin position="1214"/>
        <end position="1240"/>
    </location>
</feature>
<dbReference type="SUPFAM" id="SSF82866">
    <property type="entry name" value="Multidrug efflux transporter AcrB transmembrane domain"/>
    <property type="match status" value="2"/>
</dbReference>
<feature type="transmembrane region" description="Helical" evidence="1">
    <location>
        <begin position="1087"/>
        <end position="1109"/>
    </location>
</feature>
<feature type="transmembrane region" description="Helical" evidence="1">
    <location>
        <begin position="1130"/>
        <end position="1149"/>
    </location>
</feature>
<evidence type="ECO:0000313" key="3">
    <source>
        <dbReference type="Proteomes" id="UP000316727"/>
    </source>
</evidence>
<dbReference type="Proteomes" id="UP000316727">
    <property type="component" value="Unassembled WGS sequence"/>
</dbReference>
<comment type="caution">
    <text evidence="2">The sequence shown here is derived from an EMBL/GenBank/DDBJ whole genome shotgun (WGS) entry which is preliminary data.</text>
</comment>